<dbReference type="SMART" id="SM00268">
    <property type="entry name" value="ACTIN"/>
    <property type="match status" value="1"/>
</dbReference>
<name>A0A445IK07_GLYSO</name>
<evidence type="ECO:0000313" key="3">
    <source>
        <dbReference type="Proteomes" id="UP000289340"/>
    </source>
</evidence>
<comment type="similarity">
    <text evidence="1">Belongs to the actin family.</text>
</comment>
<dbReference type="SUPFAM" id="SSF53067">
    <property type="entry name" value="Actin-like ATPase domain"/>
    <property type="match status" value="3"/>
</dbReference>
<dbReference type="AlphaFoldDB" id="A0A445IK07"/>
<dbReference type="EMBL" id="QZWG01000010">
    <property type="protein sequence ID" value="RZB86387.1"/>
    <property type="molecule type" value="Genomic_DNA"/>
</dbReference>
<dbReference type="FunFam" id="3.30.420.40:FF:000150">
    <property type="entry name" value="Actin-related protein 7"/>
    <property type="match status" value="1"/>
</dbReference>
<proteinExistence type="inferred from homology"/>
<dbReference type="InterPro" id="IPR043129">
    <property type="entry name" value="ATPase_NBD"/>
</dbReference>
<dbReference type="PRINTS" id="PR00190">
    <property type="entry name" value="ACTIN"/>
</dbReference>
<dbReference type="PANTHER" id="PTHR11937">
    <property type="entry name" value="ACTIN"/>
    <property type="match status" value="1"/>
</dbReference>
<reference evidence="2 3" key="1">
    <citation type="submission" date="2018-09" db="EMBL/GenBank/DDBJ databases">
        <title>A high-quality reference genome of wild soybean provides a powerful tool to mine soybean genomes.</title>
        <authorList>
            <person name="Xie M."/>
            <person name="Chung C.Y.L."/>
            <person name="Li M.-W."/>
            <person name="Wong F.-L."/>
            <person name="Chan T.-F."/>
            <person name="Lam H.-M."/>
        </authorList>
    </citation>
    <scope>NUCLEOTIDE SEQUENCE [LARGE SCALE GENOMIC DNA]</scope>
    <source>
        <strain evidence="3">cv. W05</strain>
        <tissue evidence="2">Hypocotyl of etiolated seedlings</tissue>
    </source>
</reference>
<organism evidence="2 3">
    <name type="scientific">Glycine soja</name>
    <name type="common">Wild soybean</name>
    <dbReference type="NCBI Taxonomy" id="3848"/>
    <lineage>
        <taxon>Eukaryota</taxon>
        <taxon>Viridiplantae</taxon>
        <taxon>Streptophyta</taxon>
        <taxon>Embryophyta</taxon>
        <taxon>Tracheophyta</taxon>
        <taxon>Spermatophyta</taxon>
        <taxon>Magnoliopsida</taxon>
        <taxon>eudicotyledons</taxon>
        <taxon>Gunneridae</taxon>
        <taxon>Pentapetalae</taxon>
        <taxon>rosids</taxon>
        <taxon>fabids</taxon>
        <taxon>Fabales</taxon>
        <taxon>Fabaceae</taxon>
        <taxon>Papilionoideae</taxon>
        <taxon>50 kb inversion clade</taxon>
        <taxon>NPAAA clade</taxon>
        <taxon>indigoferoid/millettioid clade</taxon>
        <taxon>Phaseoleae</taxon>
        <taxon>Glycine</taxon>
        <taxon>Glycine subgen. Soja</taxon>
    </lineage>
</organism>
<dbReference type="Gene3D" id="3.90.640.10">
    <property type="entry name" value="Actin, Chain A, domain 4"/>
    <property type="match status" value="1"/>
</dbReference>
<dbReference type="Proteomes" id="UP000289340">
    <property type="component" value="Chromosome 10"/>
</dbReference>
<dbReference type="InterPro" id="IPR004000">
    <property type="entry name" value="Actin"/>
</dbReference>
<protein>
    <submittedName>
        <fullName evidence="2">Actin-related protein 7</fullName>
    </submittedName>
</protein>
<dbReference type="Pfam" id="PF00022">
    <property type="entry name" value="Actin"/>
    <property type="match status" value="3"/>
</dbReference>
<dbReference type="Gene3D" id="3.30.420.40">
    <property type="match status" value="2"/>
</dbReference>
<comment type="caution">
    <text evidence="2">The sequence shown here is derived from an EMBL/GenBank/DDBJ whole genome shotgun (WGS) entry which is preliminary data.</text>
</comment>
<evidence type="ECO:0000313" key="2">
    <source>
        <dbReference type="EMBL" id="RZB86387.1"/>
    </source>
</evidence>
<evidence type="ECO:0000256" key="1">
    <source>
        <dbReference type="RuleBase" id="RU000487"/>
    </source>
</evidence>
<dbReference type="CDD" id="cd10209">
    <property type="entry name" value="ASKHA_NBD_AtARP7-like"/>
    <property type="match status" value="1"/>
</dbReference>
<gene>
    <name evidence="2" type="ORF">D0Y65_026445</name>
</gene>
<keyword evidence="3" id="KW-1185">Reference proteome</keyword>
<sequence>MEAAVVDPGSSLLKAGFAIPDQAPAMIIPTQMKRMLDDGSMTDNPAVDDVAVDPVCRGYVSDWDAMEDLLHYVLYTGFGWEMGNEGQILFTDPLCTPKANKEQLVQLMFETFNISGFYASEQAVLSLYAVGRISGCTVDIGHGKIEPAEVLRKSCLTGDPLVYVPGALVLLFVPDALAPSMSQVHWSFFLSQMLWPRLCPRLELALHAISFLRLMVIPAIWQYIAPVIEGAVNHIASRRFEFGGIDLTNFLAQELGKSNPLVNISISDVENIKQQYSCCVEDELAYQKTQGSCPVETHTLPDGQLNCSDGGFEWLNNDSGGFELNQGGRGFKQLNVAVVITIGRERYTVGEALFQPCLLGLEAHGIVEQLVHAISTVSSENHRQLLENTVVCGGTSSMTEASTMSLSCKQVVQVVMLVLQCSPGTSQRASAQPAGLGVGAAECGGMLGSDCNPLGQELTSDLGRAGNKLDHKSSELGNLCWLRHQFVQYVHDKMRLSHSKLIAFYEKAYSSMLVLTSGFEERFQKESSLSSSAIRPTLVKPPEYMPENLTMNSAWVGGAILAKVVFPQNQHVTKADYDETGPSIVHRKCF</sequence>
<accession>A0A445IK07</accession>